<gene>
    <name evidence="3" type="ORF">G3I29_29005</name>
</gene>
<feature type="region of interest" description="Disordered" evidence="1">
    <location>
        <begin position="1"/>
        <end position="21"/>
    </location>
</feature>
<accession>A0A6N9U6I1</accession>
<dbReference type="EMBL" id="JAAGLQ010000616">
    <property type="protein sequence ID" value="NEA19440.1"/>
    <property type="molecule type" value="Genomic_DNA"/>
</dbReference>
<organism evidence="3 4">
    <name type="scientific">Streptomyces halstedii</name>
    <dbReference type="NCBI Taxonomy" id="1944"/>
    <lineage>
        <taxon>Bacteria</taxon>
        <taxon>Bacillati</taxon>
        <taxon>Actinomycetota</taxon>
        <taxon>Actinomycetes</taxon>
        <taxon>Kitasatosporales</taxon>
        <taxon>Streptomycetaceae</taxon>
        <taxon>Streptomyces</taxon>
    </lineage>
</organism>
<name>A0A6N9U6I1_STRHA</name>
<dbReference type="AlphaFoldDB" id="A0A6N9U6I1"/>
<dbReference type="Pfam" id="PF04149">
    <property type="entry name" value="DUF397"/>
    <property type="match status" value="1"/>
</dbReference>
<dbReference type="RefSeq" id="WP_164348840.1">
    <property type="nucleotide sequence ID" value="NZ_JAAGLQ010000616.1"/>
</dbReference>
<dbReference type="Proteomes" id="UP000471293">
    <property type="component" value="Unassembled WGS sequence"/>
</dbReference>
<evidence type="ECO:0000313" key="4">
    <source>
        <dbReference type="Proteomes" id="UP000471293"/>
    </source>
</evidence>
<evidence type="ECO:0000259" key="2">
    <source>
        <dbReference type="Pfam" id="PF04149"/>
    </source>
</evidence>
<feature type="domain" description="DUF397" evidence="2">
    <location>
        <begin position="12"/>
        <end position="66"/>
    </location>
</feature>
<evidence type="ECO:0000256" key="1">
    <source>
        <dbReference type="SAM" id="MobiDB-lite"/>
    </source>
</evidence>
<reference evidence="3 4" key="1">
    <citation type="submission" date="2020-01" db="EMBL/GenBank/DDBJ databases">
        <title>Insect and environment-associated Actinomycetes.</title>
        <authorList>
            <person name="Currrie C."/>
            <person name="Chevrette M."/>
            <person name="Carlson C."/>
            <person name="Stubbendieck R."/>
            <person name="Wendt-Pienkowski E."/>
        </authorList>
    </citation>
    <scope>NUCLEOTIDE SEQUENCE [LARGE SCALE GENOMIC DNA]</scope>
    <source>
        <strain evidence="3 4">SID11342</strain>
    </source>
</reference>
<sequence>MTHDSRAVPSAAAWRRSSYSNTQGGDCVEVADGFPGVLPVRDSKRPHGSALVFGAPAWSAFVNEVKADRSA</sequence>
<proteinExistence type="predicted"/>
<evidence type="ECO:0000313" key="3">
    <source>
        <dbReference type="EMBL" id="NEA19440.1"/>
    </source>
</evidence>
<dbReference type="InterPro" id="IPR007278">
    <property type="entry name" value="DUF397"/>
</dbReference>
<comment type="caution">
    <text evidence="3">The sequence shown here is derived from an EMBL/GenBank/DDBJ whole genome shotgun (WGS) entry which is preliminary data.</text>
</comment>
<protein>
    <submittedName>
        <fullName evidence="3">DUF397 domain-containing protein</fullName>
    </submittedName>
</protein>